<evidence type="ECO:0000313" key="5">
    <source>
        <dbReference type="Proteomes" id="UP000294847"/>
    </source>
</evidence>
<dbReference type="GO" id="GO:0090694">
    <property type="term" value="C:Scc2-Scc4 cohesin loading complex"/>
    <property type="evidence" value="ECO:0007669"/>
    <property type="project" value="TreeGrafter"/>
</dbReference>
<dbReference type="InterPro" id="IPR033031">
    <property type="entry name" value="Scc2/Nipped-B"/>
</dbReference>
<dbReference type="PANTHER" id="PTHR21704">
    <property type="entry name" value="NIPPED-B-LIKE PROTEIN DELANGIN SCC2-RELATED"/>
    <property type="match status" value="1"/>
</dbReference>
<feature type="compositionally biased region" description="Basic and acidic residues" evidence="2">
    <location>
        <begin position="1513"/>
        <end position="1523"/>
    </location>
</feature>
<feature type="compositionally biased region" description="Acidic residues" evidence="2">
    <location>
        <begin position="733"/>
        <end position="744"/>
    </location>
</feature>
<dbReference type="GO" id="GO:0034087">
    <property type="term" value="P:establishment of mitotic sister chromatid cohesion"/>
    <property type="evidence" value="ECO:0007669"/>
    <property type="project" value="TreeGrafter"/>
</dbReference>
<sequence>GTAHRDETRTTDNVILPNEPADEVDQARNIEFATGHAQQPFVKMASPPPPGAHSGVINNDMAHTAADNAGAPPMPFTRPFTLIEALPFSPFTSVAPFYSGIVPNPTLGSGFTSVGISEQVSRHEYDNLNQDAAQNHSMSKRTDHAVHQVQQVLNSNVTKPFTFLKGPKTSANGPSGPSLASKLSPFTKLVYDKTNVSFRYSPPDNNAALGLNVVKSPAVLASASPSMPPKKKRKSSGVNIKSEHQKPDVFAAANKTAHSRNNATIEISIPSQSMRDSITVTPVKLEEPATVTARFTTERSWHSDDAHPKIKGHSPDSVDPRQDAAQATRTHENQDELQRDVSDPSSHSSAAQRPRESLQVNIPLVEVKDKDKYHDYKDYVEPPAILSHPKISQNTFDDAHYDLDVNQREKSDAAFRDLRRHLSDVFAAERKLVNQSTPNQHVFLVSEDTPTMTIAAQQKSHNLIEKTIDLRSFADAPLNELLHVQKLSDGALRFAEGLDIKLDDSWGEEDVLAWIAQLPNVDLGLKAARTSLRIMAGGREDRQLYSEDTIQMAVNIFKNTMDSVVVPITELRQSGPTQKLFSLLVPHKKAITGVFTSCQRLYLLMSSLISTIDLSETVTSTLEYLSTHLMFVENASSERESLVGVQKFDGLRMVAMDMVSQIFIMNPAQRQGIFNDLLTSLEKLPIGKHSARQYKLLDGASIQPVSALIMRLVQSSAGRVDTSKSRAKPIVTSEEDEDGEGEEDPNTRHGRLGTFTSGILSEEESAQQPDLAMHELKDVGAPLAETARHNAAYVINFIVSRALRSTKTGDSPYRNLLDLFVDDFVTCLDSTDWPAAEVLLRQLTFQMISQIEAERTPAPAKNMALEILGVMCAAITKLTSQLRKVVAQLSTEVDDPLSYKLADLAATSTTAAADKAGLDQLSDWSGPHRAILEYLESRVKADPHLQSAISLIVAQWAQLLATVGSELMDNNNSQPVSPEMEEELGRLAFRLRMMVQDSTWISTKYTFPKVSAHQARASYIMVIQQLQLCKLLPRMLHILVNSMTSDQATVKSKSLRSINQVIETDPTLLDGESPVVRMILFNLEDGSPQVRDSALALIGKCIALRPSMETEMAAHVVDRFQDNGLGVRKRAMKLAKEIYLRRTDGRIRSQISSALLFRVAMDQDEGIRDLARQTIEETWIFPFYNTESTAEDKTSLAEHISLMVTTVRSHNAAGRSLETVLRTVLSPGYKTVTQNSKACRKLVAGMFDLVATTGAGSGDSSGPAAKEILQVLVIFAGANPSLFDFEQIRLLKPQVTTIAKNMSAEDMALARPVIGIYRKVLPQLSAQHHAQFLEEIRAKLLPAVASIEGNDLLDDVIACIWIISVVTGVSKQLAALAISALAGLRGLQKTTTFALGPLSKTQRYAQILGLIGKHCDLDPHRELFRAKLGDFKGSTSKVMVDIIIPFTKSGKPKEVRTFALNAIGKICQNHPRNYVSANVYQAFQQAFDEREAELEQIVMTSLREFLIKEERRSEQASQDEKASGVKKGGVSKKELTTMGGTNYDDVASATTQRFLKDLTRIALATIDSQAFLAVEVLSSITRQGLVHPKETGVTMMTLETCPRSDISDLAYQAHKLLHEKHESVLEREYAKALQSVFQYQRDKIKDARGALHVKDETFVSKMHLMMELLGISKTKNRQGFLKKLCSLIDFDPTKLNVDDGQPLPHHVEFSRFLVENLAFFDYATVGELQLAINSLERLVTGRGADIAQSIESDIFQIRIDDAAPGRDDATAPPGAFPGVDDGSGASRTSFFAAPADLAHLRRLTAGSMILTAAWETRTYLRRQYGLRAERRPAEGKGKPLAKDLSKTPTRVQTVTGNKLWEDFDLTMSALSSQEQMMSQCRRFVELLNVDSDFKVADNDDDDEMMNGDGPATPSADEDEDDDAPDSGGARGRKRKAPGTPGGRKKRPRSNSQPRKRGRPRKNPLPAARDEGDGDIW</sequence>
<reference evidence="4 5" key="1">
    <citation type="journal article" date="2019" name="Mol. Biol. Evol.">
        <title>Blast fungal genomes show frequent chromosomal changes, gene gains and losses, and effector gene turnover.</title>
        <authorList>
            <person name="Gomez Luciano L.B."/>
            <person name="Jason Tsai I."/>
            <person name="Chuma I."/>
            <person name="Tosa Y."/>
            <person name="Chen Y.H."/>
            <person name="Li J.Y."/>
            <person name="Li M.Y."/>
            <person name="Jade Lu M.Y."/>
            <person name="Nakayashiki H."/>
            <person name="Li W.H."/>
        </authorList>
    </citation>
    <scope>NUCLEOTIDE SEQUENCE [LARGE SCALE GENOMIC DNA]</scope>
    <source>
        <strain evidence="4">MZ5-1-6</strain>
    </source>
</reference>
<accession>A0A4P7N6Q4</accession>
<feature type="domain" description="Sister chromatid cohesion C-terminal" evidence="3">
    <location>
        <begin position="1547"/>
        <end position="1737"/>
    </location>
</feature>
<dbReference type="GO" id="GO:0010468">
    <property type="term" value="P:regulation of gene expression"/>
    <property type="evidence" value="ECO:0007669"/>
    <property type="project" value="InterPro"/>
</dbReference>
<evidence type="ECO:0000313" key="4">
    <source>
        <dbReference type="EMBL" id="QBZ56566.1"/>
    </source>
</evidence>
<feature type="compositionally biased region" description="Acidic residues" evidence="2">
    <location>
        <begin position="1915"/>
        <end position="1924"/>
    </location>
</feature>
<dbReference type="EMBL" id="CP034205">
    <property type="protein sequence ID" value="QBZ56566.1"/>
    <property type="molecule type" value="Genomic_DNA"/>
</dbReference>
<dbReference type="InterPro" id="IPR011989">
    <property type="entry name" value="ARM-like"/>
</dbReference>
<keyword evidence="1" id="KW-0131">Cell cycle</keyword>
<feature type="compositionally biased region" description="Basic and acidic residues" evidence="2">
    <location>
        <begin position="329"/>
        <end position="342"/>
    </location>
</feature>
<dbReference type="InterPro" id="IPR024986">
    <property type="entry name" value="Nipped-B_C"/>
</dbReference>
<dbReference type="Proteomes" id="UP000294847">
    <property type="component" value="Chromosome 2"/>
</dbReference>
<dbReference type="GO" id="GO:0061775">
    <property type="term" value="F:cohesin loader activity"/>
    <property type="evidence" value="ECO:0007669"/>
    <property type="project" value="InterPro"/>
</dbReference>
<evidence type="ECO:0000256" key="2">
    <source>
        <dbReference type="SAM" id="MobiDB-lite"/>
    </source>
</evidence>
<dbReference type="GO" id="GO:0003682">
    <property type="term" value="F:chromatin binding"/>
    <property type="evidence" value="ECO:0007669"/>
    <property type="project" value="TreeGrafter"/>
</dbReference>
<comment type="similarity">
    <text evidence="1">Belongs to the SCC2/Nipped-B family.</text>
</comment>
<feature type="compositionally biased region" description="Basic and acidic residues" evidence="2">
    <location>
        <begin position="296"/>
        <end position="322"/>
    </location>
</feature>
<dbReference type="GO" id="GO:0071169">
    <property type="term" value="P:establishment of protein localization to chromatin"/>
    <property type="evidence" value="ECO:0007669"/>
    <property type="project" value="TreeGrafter"/>
</dbReference>
<dbReference type="SUPFAM" id="SSF48371">
    <property type="entry name" value="ARM repeat"/>
    <property type="match status" value="1"/>
</dbReference>
<comment type="subcellular location">
    <subcellularLocation>
        <location evidence="1">Nucleus</location>
    </subcellularLocation>
</comment>
<dbReference type="Pfam" id="PF12830">
    <property type="entry name" value="Nipped-B_C"/>
    <property type="match status" value="1"/>
</dbReference>
<dbReference type="InterPro" id="IPR016024">
    <property type="entry name" value="ARM-type_fold"/>
</dbReference>
<feature type="region of interest" description="Disordered" evidence="2">
    <location>
        <begin position="720"/>
        <end position="752"/>
    </location>
</feature>
<keyword evidence="1" id="KW-0539">Nucleus</keyword>
<protein>
    <recommendedName>
        <fullName evidence="1">Sister chromatid cohesion protein</fullName>
    </recommendedName>
</protein>
<feature type="non-terminal residue" evidence="4">
    <location>
        <position position="1976"/>
    </location>
</feature>
<gene>
    <name evidence="4" type="ORF">PoMZ_01475</name>
</gene>
<feature type="compositionally biased region" description="Basic and acidic residues" evidence="2">
    <location>
        <begin position="1830"/>
        <end position="1845"/>
    </location>
</feature>
<evidence type="ECO:0000259" key="3">
    <source>
        <dbReference type="Pfam" id="PF12830"/>
    </source>
</evidence>
<feature type="non-terminal residue" evidence="4">
    <location>
        <position position="1"/>
    </location>
</feature>
<proteinExistence type="inferred from homology"/>
<name>A0A4P7N6Q4_PYROR</name>
<dbReference type="PANTHER" id="PTHR21704:SF18">
    <property type="entry name" value="NIPPED-B-LIKE PROTEIN"/>
    <property type="match status" value="1"/>
</dbReference>
<feature type="compositionally biased region" description="Basic residues" evidence="2">
    <location>
        <begin position="1930"/>
        <end position="1961"/>
    </location>
</feature>
<dbReference type="GO" id="GO:1990414">
    <property type="term" value="P:replication-born double-strand break repair via sister chromatid exchange"/>
    <property type="evidence" value="ECO:0007669"/>
    <property type="project" value="TreeGrafter"/>
</dbReference>
<dbReference type="GO" id="GO:0140588">
    <property type="term" value="P:chromatin looping"/>
    <property type="evidence" value="ECO:0007669"/>
    <property type="project" value="InterPro"/>
</dbReference>
<feature type="region of interest" description="Disordered" evidence="2">
    <location>
        <begin position="1830"/>
        <end position="1849"/>
    </location>
</feature>
<dbReference type="Gene3D" id="1.25.10.10">
    <property type="entry name" value="Leucine-rich Repeat Variant"/>
    <property type="match status" value="1"/>
</dbReference>
<keyword evidence="1" id="KW-0677">Repeat</keyword>
<organism evidence="4 5">
    <name type="scientific">Pyricularia oryzae</name>
    <name type="common">Rice blast fungus</name>
    <name type="synonym">Magnaporthe oryzae</name>
    <dbReference type="NCBI Taxonomy" id="318829"/>
    <lineage>
        <taxon>Eukaryota</taxon>
        <taxon>Fungi</taxon>
        <taxon>Dikarya</taxon>
        <taxon>Ascomycota</taxon>
        <taxon>Pezizomycotina</taxon>
        <taxon>Sordariomycetes</taxon>
        <taxon>Sordariomycetidae</taxon>
        <taxon>Magnaporthales</taxon>
        <taxon>Pyriculariaceae</taxon>
        <taxon>Pyricularia</taxon>
    </lineage>
</organism>
<feature type="region of interest" description="Disordered" evidence="2">
    <location>
        <begin position="221"/>
        <end position="246"/>
    </location>
</feature>
<feature type="region of interest" description="Disordered" evidence="2">
    <location>
        <begin position="1894"/>
        <end position="1976"/>
    </location>
</feature>
<evidence type="ECO:0000256" key="1">
    <source>
        <dbReference type="RuleBase" id="RU364107"/>
    </source>
</evidence>
<feature type="region of interest" description="Disordered" evidence="2">
    <location>
        <begin position="1513"/>
        <end position="1534"/>
    </location>
</feature>
<feature type="region of interest" description="Disordered" evidence="2">
    <location>
        <begin position="295"/>
        <end position="361"/>
    </location>
</feature>
<dbReference type="CDD" id="cd23958">
    <property type="entry name" value="SCC2"/>
    <property type="match status" value="1"/>
</dbReference>